<evidence type="ECO:0000256" key="2">
    <source>
        <dbReference type="SAM" id="Phobius"/>
    </source>
</evidence>
<sequence length="221" mass="24625">MVLSLEIIILNLVFVTALTADSTENLTPSPQIVQAHPINLGNISQNGQIFTQKNSLANRDAGKNTTSTSETETTTVENTTTEYDDSVIEDENIAVFNTPYIDDIDAVAKTTPAELIETKTTLGRTTTPTKLIDKNITLFNKIIYTEQKPAAEENQTSTRKATMSNDWIWIILLVASLLCLCVIFAKMAYTRYHSNTYYVYEPVSGRALLALSTSRQPRHRD</sequence>
<keyword evidence="5" id="KW-1185">Reference proteome</keyword>
<gene>
    <name evidence="4" type="ORF">JYU34_006610</name>
</gene>
<name>A0ABQ7QSG6_PLUXY</name>
<feature type="transmembrane region" description="Helical" evidence="2">
    <location>
        <begin position="167"/>
        <end position="185"/>
    </location>
</feature>
<dbReference type="EMBL" id="JAHIBW010000009">
    <property type="protein sequence ID" value="KAG7307984.1"/>
    <property type="molecule type" value="Genomic_DNA"/>
</dbReference>
<comment type="caution">
    <text evidence="4">The sequence shown here is derived from an EMBL/GenBank/DDBJ whole genome shotgun (WGS) entry which is preliminary data.</text>
</comment>
<feature type="compositionally biased region" description="Low complexity" evidence="1">
    <location>
        <begin position="64"/>
        <end position="77"/>
    </location>
</feature>
<accession>A0ABQ7QSG6</accession>
<organism evidence="4 5">
    <name type="scientific">Plutella xylostella</name>
    <name type="common">Diamondback moth</name>
    <name type="synonym">Plutella maculipennis</name>
    <dbReference type="NCBI Taxonomy" id="51655"/>
    <lineage>
        <taxon>Eukaryota</taxon>
        <taxon>Metazoa</taxon>
        <taxon>Ecdysozoa</taxon>
        <taxon>Arthropoda</taxon>
        <taxon>Hexapoda</taxon>
        <taxon>Insecta</taxon>
        <taxon>Pterygota</taxon>
        <taxon>Neoptera</taxon>
        <taxon>Endopterygota</taxon>
        <taxon>Lepidoptera</taxon>
        <taxon>Glossata</taxon>
        <taxon>Ditrysia</taxon>
        <taxon>Yponomeutoidea</taxon>
        <taxon>Plutellidae</taxon>
        <taxon>Plutella</taxon>
    </lineage>
</organism>
<feature type="signal peptide" evidence="3">
    <location>
        <begin position="1"/>
        <end position="20"/>
    </location>
</feature>
<proteinExistence type="predicted"/>
<evidence type="ECO:0000256" key="3">
    <source>
        <dbReference type="SAM" id="SignalP"/>
    </source>
</evidence>
<keyword evidence="3" id="KW-0732">Signal</keyword>
<evidence type="ECO:0000256" key="1">
    <source>
        <dbReference type="SAM" id="MobiDB-lite"/>
    </source>
</evidence>
<feature type="region of interest" description="Disordered" evidence="1">
    <location>
        <begin position="54"/>
        <end position="77"/>
    </location>
</feature>
<keyword evidence="2" id="KW-0472">Membrane</keyword>
<evidence type="ECO:0000313" key="5">
    <source>
        <dbReference type="Proteomes" id="UP000823941"/>
    </source>
</evidence>
<dbReference type="Proteomes" id="UP000823941">
    <property type="component" value="Chromosome 9"/>
</dbReference>
<feature type="chain" id="PRO_5047480609" evidence="3">
    <location>
        <begin position="21"/>
        <end position="221"/>
    </location>
</feature>
<reference evidence="4 5" key="1">
    <citation type="submission" date="2021-06" db="EMBL/GenBank/DDBJ databases">
        <title>A haploid diamondback moth (Plutella xylostella L.) genome assembly resolves 31 chromosomes and identifies a diamide resistance mutation.</title>
        <authorList>
            <person name="Ward C.M."/>
            <person name="Perry K.D."/>
            <person name="Baker G."/>
            <person name="Powis K."/>
            <person name="Heckel D.G."/>
            <person name="Baxter S.W."/>
        </authorList>
    </citation>
    <scope>NUCLEOTIDE SEQUENCE [LARGE SCALE GENOMIC DNA]</scope>
    <source>
        <strain evidence="4 5">LV</strain>
        <tissue evidence="4">Single pupa</tissue>
    </source>
</reference>
<keyword evidence="2" id="KW-1133">Transmembrane helix</keyword>
<evidence type="ECO:0000313" key="4">
    <source>
        <dbReference type="EMBL" id="KAG7307984.1"/>
    </source>
</evidence>
<protein>
    <submittedName>
        <fullName evidence="4">Uncharacterized protein</fullName>
    </submittedName>
</protein>
<keyword evidence="2" id="KW-0812">Transmembrane</keyword>